<dbReference type="InterPro" id="IPR004658">
    <property type="entry name" value="OMP_Slp"/>
</dbReference>
<dbReference type="eggNOG" id="COG3065">
    <property type="taxonomic scope" value="Bacteria"/>
</dbReference>
<protein>
    <submittedName>
        <fullName evidence="2">Slp family starvation lipoprotein</fullName>
    </submittedName>
</protein>
<feature type="signal peptide" evidence="1">
    <location>
        <begin position="1"/>
        <end position="25"/>
    </location>
</feature>
<evidence type="ECO:0000313" key="2">
    <source>
        <dbReference type="EMBL" id="KFD18786.1"/>
    </source>
</evidence>
<keyword evidence="1" id="KW-0732">Signal</keyword>
<dbReference type="Pfam" id="PF03843">
    <property type="entry name" value="Slp"/>
    <property type="match status" value="1"/>
</dbReference>
<organism evidence="2 3">
    <name type="scientific">Tatumella ptyseos ATCC 33301</name>
    <dbReference type="NCBI Taxonomy" id="1005995"/>
    <lineage>
        <taxon>Bacteria</taxon>
        <taxon>Pseudomonadati</taxon>
        <taxon>Pseudomonadota</taxon>
        <taxon>Gammaproteobacteria</taxon>
        <taxon>Enterobacterales</taxon>
        <taxon>Erwiniaceae</taxon>
        <taxon>Tatumella</taxon>
    </lineage>
</organism>
<dbReference type="PANTHER" id="PTHR37530">
    <property type="entry name" value="OUTER MEMBRANE PROTEIN SLP"/>
    <property type="match status" value="1"/>
</dbReference>
<reference evidence="2 3" key="1">
    <citation type="submission" date="2014-05" db="EMBL/GenBank/DDBJ databases">
        <title>ATOL: Assembling a taxonomically balanced genome-scale reconstruction of the evolutionary history of the Enterobacteriaceae.</title>
        <authorList>
            <person name="Plunkett G.III."/>
            <person name="Neeno-Eckwall E.C."/>
            <person name="Glasner J.D."/>
            <person name="Perna N.T."/>
        </authorList>
    </citation>
    <scope>NUCLEOTIDE SEQUENCE [LARGE SCALE GENOMIC DNA]</scope>
    <source>
        <strain evidence="2 3">ATCC 33301</strain>
    </source>
</reference>
<keyword evidence="3" id="KW-1185">Reference proteome</keyword>
<sequence>MMKLIKHCPAMLLVPVLLLSGCVTVPQSIRGHSPLPQQNLVQVMNAPQLYVGQESRFGGKVVSVSNTNGRTRIELAVQPLDDSARPVLGAASIGRIYADVPAFVDPVNLNNQYLTVLGNIRGTDEGKVGNASYKFLVIDVTGYQRWHLVRQVMTPPQPMDPWFVYGPGPGRYRHGYWVANPWWGFYNPGPATVQSYLTE</sequence>
<dbReference type="PIRSF" id="PIRSF004982">
    <property type="entry name" value="SlP"/>
    <property type="match status" value="1"/>
</dbReference>
<evidence type="ECO:0000313" key="3">
    <source>
        <dbReference type="Proteomes" id="UP000028602"/>
    </source>
</evidence>
<keyword evidence="2" id="KW-0449">Lipoprotein</keyword>
<gene>
    <name evidence="2" type="ORF">GTPT_2086</name>
</gene>
<feature type="chain" id="PRO_5001793612" evidence="1">
    <location>
        <begin position="26"/>
        <end position="199"/>
    </location>
</feature>
<dbReference type="GO" id="GO:0019867">
    <property type="term" value="C:outer membrane"/>
    <property type="evidence" value="ECO:0007669"/>
    <property type="project" value="InterPro"/>
</dbReference>
<dbReference type="PROSITE" id="PS51257">
    <property type="entry name" value="PROKAR_LIPOPROTEIN"/>
    <property type="match status" value="1"/>
</dbReference>
<dbReference type="Proteomes" id="UP000028602">
    <property type="component" value="Unassembled WGS sequence"/>
</dbReference>
<name>A0A085JE90_9GAMM</name>
<accession>A0A085JE90</accession>
<dbReference type="PANTHER" id="PTHR37530:SF1">
    <property type="entry name" value="OUTER MEMBRANE PROTEIN SLP"/>
    <property type="match status" value="1"/>
</dbReference>
<dbReference type="NCBIfam" id="TIGR00752">
    <property type="entry name" value="slp"/>
    <property type="match status" value="1"/>
</dbReference>
<proteinExistence type="predicted"/>
<dbReference type="EMBL" id="JMPR01000035">
    <property type="protein sequence ID" value="KFD18786.1"/>
    <property type="molecule type" value="Genomic_DNA"/>
</dbReference>
<comment type="caution">
    <text evidence="2">The sequence shown here is derived from an EMBL/GenBank/DDBJ whole genome shotgun (WGS) entry which is preliminary data.</text>
</comment>
<evidence type="ECO:0000256" key="1">
    <source>
        <dbReference type="SAM" id="SignalP"/>
    </source>
</evidence>
<dbReference type="AlphaFoldDB" id="A0A085JE90"/>